<evidence type="ECO:0000313" key="2">
    <source>
        <dbReference type="EMBL" id="KAB0401644.1"/>
    </source>
</evidence>
<evidence type="ECO:0000313" key="3">
    <source>
        <dbReference type="Proteomes" id="UP000437017"/>
    </source>
</evidence>
<protein>
    <submittedName>
        <fullName evidence="2">Uncharacterized protein</fullName>
    </submittedName>
</protein>
<dbReference type="EMBL" id="SGJD01001175">
    <property type="protein sequence ID" value="KAB0401644.1"/>
    <property type="molecule type" value="Genomic_DNA"/>
</dbReference>
<accession>A0A6A1Q2Y7</accession>
<feature type="region of interest" description="Disordered" evidence="1">
    <location>
        <begin position="1"/>
        <end position="26"/>
    </location>
</feature>
<reference evidence="2 3" key="1">
    <citation type="journal article" date="2019" name="PLoS ONE">
        <title>Genomic analyses reveal an absence of contemporary introgressive admixture between fin whales and blue whales, despite known hybrids.</title>
        <authorList>
            <person name="Westbury M.V."/>
            <person name="Petersen B."/>
            <person name="Lorenzen E.D."/>
        </authorList>
    </citation>
    <scope>NUCLEOTIDE SEQUENCE [LARGE SCALE GENOMIC DNA]</scope>
    <source>
        <strain evidence="2">FinWhale-01</strain>
    </source>
</reference>
<feature type="non-terminal residue" evidence="2">
    <location>
        <position position="1"/>
    </location>
</feature>
<dbReference type="AlphaFoldDB" id="A0A6A1Q2Y7"/>
<proteinExistence type="predicted"/>
<comment type="caution">
    <text evidence="2">The sequence shown here is derived from an EMBL/GenBank/DDBJ whole genome shotgun (WGS) entry which is preliminary data.</text>
</comment>
<dbReference type="Proteomes" id="UP000437017">
    <property type="component" value="Unassembled WGS sequence"/>
</dbReference>
<feature type="region of interest" description="Disordered" evidence="1">
    <location>
        <begin position="44"/>
        <end position="64"/>
    </location>
</feature>
<keyword evidence="3" id="KW-1185">Reference proteome</keyword>
<organism evidence="2 3">
    <name type="scientific">Balaenoptera physalus</name>
    <name type="common">Fin whale</name>
    <name type="synonym">Balaena physalus</name>
    <dbReference type="NCBI Taxonomy" id="9770"/>
    <lineage>
        <taxon>Eukaryota</taxon>
        <taxon>Metazoa</taxon>
        <taxon>Chordata</taxon>
        <taxon>Craniata</taxon>
        <taxon>Vertebrata</taxon>
        <taxon>Euteleostomi</taxon>
        <taxon>Mammalia</taxon>
        <taxon>Eutheria</taxon>
        <taxon>Laurasiatheria</taxon>
        <taxon>Artiodactyla</taxon>
        <taxon>Whippomorpha</taxon>
        <taxon>Cetacea</taxon>
        <taxon>Mysticeti</taxon>
        <taxon>Balaenopteridae</taxon>
        <taxon>Balaenoptera</taxon>
    </lineage>
</organism>
<sequence>ASKAVNGWQRALGTDDPGEKGQQDPHSATICPTFHISCPSPPQTFSKETHVKHGGVPGVRGRTPDLGGFQAKSLQIAMLGLHKELPLLQGPDPAQTFCSKAAVQYPSKESAGRKGPMPHLAPGRPELTLVSGPSEAAGFLCRGWEGLEEWPVGCGFSDAPTTRPSLLLGSWVGTLPTHSNSQKDKTLLQQSQGAQFSFWGPSALDIAQPLLQSQARGQLPPFASSSHCGSAKQGQVQVSRGRSATGPRVHKLLLECNCI</sequence>
<evidence type="ECO:0000256" key="1">
    <source>
        <dbReference type="SAM" id="MobiDB-lite"/>
    </source>
</evidence>
<gene>
    <name evidence="2" type="ORF">E2I00_007302</name>
</gene>
<name>A0A6A1Q2Y7_BALPH</name>